<sequence>MAEIINTTGRYSLDFVMLPSEYIEKFNEFMGQYGELSDKEIFNKISDTKAQVSSNVLNQHINNLDALYQMSGMVTDSTKSRIQLVKQVLTADSGTSNSYSLVETQFFGGTSLLLWFLILAAIWRRPFFGGFGGGFFRGPFY</sequence>
<organism evidence="2 3">
    <name type="scientific">Alkaliphilus pronyensis</name>
    <dbReference type="NCBI Taxonomy" id="1482732"/>
    <lineage>
        <taxon>Bacteria</taxon>
        <taxon>Bacillati</taxon>
        <taxon>Bacillota</taxon>
        <taxon>Clostridia</taxon>
        <taxon>Peptostreptococcales</taxon>
        <taxon>Natronincolaceae</taxon>
        <taxon>Alkaliphilus</taxon>
    </lineage>
</organism>
<dbReference type="RefSeq" id="WP_151862394.1">
    <property type="nucleotide sequence ID" value="NZ_WBZC01000090.1"/>
</dbReference>
<evidence type="ECO:0000313" key="3">
    <source>
        <dbReference type="Proteomes" id="UP000432715"/>
    </source>
</evidence>
<protein>
    <submittedName>
        <fullName evidence="2">Uncharacterized protein</fullName>
    </submittedName>
</protein>
<evidence type="ECO:0000256" key="1">
    <source>
        <dbReference type="SAM" id="Phobius"/>
    </source>
</evidence>
<reference evidence="2 3" key="1">
    <citation type="submission" date="2019-10" db="EMBL/GenBank/DDBJ databases">
        <title>Alkaliphilus serpentinus sp. nov. and Alkaliphilus pronyensis sp. nov., two novel anaerobic alkaliphilic species isolated from the serpentinized-hosted hydrothermal field of the Prony Bay (New Caledonia).</title>
        <authorList>
            <person name="Postec A."/>
        </authorList>
    </citation>
    <scope>NUCLEOTIDE SEQUENCE [LARGE SCALE GENOMIC DNA]</scope>
    <source>
        <strain evidence="2 3">LacV</strain>
    </source>
</reference>
<accession>A0A6I0F440</accession>
<keyword evidence="1" id="KW-0812">Transmembrane</keyword>
<keyword evidence="1" id="KW-0472">Membrane</keyword>
<keyword evidence="3" id="KW-1185">Reference proteome</keyword>
<comment type="caution">
    <text evidence="2">The sequence shown here is derived from an EMBL/GenBank/DDBJ whole genome shotgun (WGS) entry which is preliminary data.</text>
</comment>
<dbReference type="OrthoDB" id="1956655at2"/>
<name>A0A6I0F440_9FIRM</name>
<dbReference type="Proteomes" id="UP000432715">
    <property type="component" value="Unassembled WGS sequence"/>
</dbReference>
<evidence type="ECO:0000313" key="2">
    <source>
        <dbReference type="EMBL" id="KAB3529296.1"/>
    </source>
</evidence>
<keyword evidence="1" id="KW-1133">Transmembrane helix</keyword>
<gene>
    <name evidence="2" type="ORF">F8154_14870</name>
</gene>
<feature type="transmembrane region" description="Helical" evidence="1">
    <location>
        <begin position="106"/>
        <end position="123"/>
    </location>
</feature>
<dbReference type="AlphaFoldDB" id="A0A6I0F440"/>
<proteinExistence type="predicted"/>
<dbReference type="EMBL" id="WBZC01000090">
    <property type="protein sequence ID" value="KAB3529296.1"/>
    <property type="molecule type" value="Genomic_DNA"/>
</dbReference>